<evidence type="ECO:0000313" key="2">
    <source>
        <dbReference type="EMBL" id="CAI5438050.1"/>
    </source>
</evidence>
<name>A0A9P1MT94_9PELO</name>
<protein>
    <submittedName>
        <fullName evidence="2">Uncharacterized protein</fullName>
    </submittedName>
</protein>
<organism evidence="2 3">
    <name type="scientific">Caenorhabditis angaria</name>
    <dbReference type="NCBI Taxonomy" id="860376"/>
    <lineage>
        <taxon>Eukaryota</taxon>
        <taxon>Metazoa</taxon>
        <taxon>Ecdysozoa</taxon>
        <taxon>Nematoda</taxon>
        <taxon>Chromadorea</taxon>
        <taxon>Rhabditida</taxon>
        <taxon>Rhabditina</taxon>
        <taxon>Rhabditomorpha</taxon>
        <taxon>Rhabditoidea</taxon>
        <taxon>Rhabditidae</taxon>
        <taxon>Peloderinae</taxon>
        <taxon>Caenorhabditis</taxon>
    </lineage>
</organism>
<dbReference type="AlphaFoldDB" id="A0A9P1MT94"/>
<keyword evidence="3" id="KW-1185">Reference proteome</keyword>
<gene>
    <name evidence="2" type="ORF">CAMP_LOCUS687</name>
</gene>
<evidence type="ECO:0000313" key="3">
    <source>
        <dbReference type="Proteomes" id="UP001152747"/>
    </source>
</evidence>
<sequence>MWPSETPKFNNNNSSTESSHESLPSIDYSKNLNMFSVNEQPIDDDDFFNINTSEKRSASFGGSTQYSQIFGYHSQLQNQIQNQQFEFGGAYGFGSGSGRHYSARKASTENVSTGTVTGTFRERASITILD</sequence>
<evidence type="ECO:0000256" key="1">
    <source>
        <dbReference type="SAM" id="MobiDB-lite"/>
    </source>
</evidence>
<accession>A0A9P1MT94</accession>
<feature type="region of interest" description="Disordered" evidence="1">
    <location>
        <begin position="1"/>
        <end position="25"/>
    </location>
</feature>
<dbReference type="EMBL" id="CANHGI010000001">
    <property type="protein sequence ID" value="CAI5438050.1"/>
    <property type="molecule type" value="Genomic_DNA"/>
</dbReference>
<proteinExistence type="predicted"/>
<dbReference type="Proteomes" id="UP001152747">
    <property type="component" value="Unassembled WGS sequence"/>
</dbReference>
<comment type="caution">
    <text evidence="2">The sequence shown here is derived from an EMBL/GenBank/DDBJ whole genome shotgun (WGS) entry which is preliminary data.</text>
</comment>
<reference evidence="2" key="1">
    <citation type="submission" date="2022-11" db="EMBL/GenBank/DDBJ databases">
        <authorList>
            <person name="Kikuchi T."/>
        </authorList>
    </citation>
    <scope>NUCLEOTIDE SEQUENCE</scope>
    <source>
        <strain evidence="2">PS1010</strain>
    </source>
</reference>